<evidence type="ECO:0000313" key="2">
    <source>
        <dbReference type="EMBL" id="MFD1320186.1"/>
    </source>
</evidence>
<feature type="domain" description="NAD-dependent epimerase/dehydratase" evidence="1">
    <location>
        <begin position="2"/>
        <end position="161"/>
    </location>
</feature>
<comment type="caution">
    <text evidence="2">The sequence shown here is derived from an EMBL/GenBank/DDBJ whole genome shotgun (WGS) entry which is preliminary data.</text>
</comment>
<name>A0ABW3Y9B2_9ACTN</name>
<keyword evidence="3" id="KW-1185">Reference proteome</keyword>
<dbReference type="SUPFAM" id="SSF51735">
    <property type="entry name" value="NAD(P)-binding Rossmann-fold domains"/>
    <property type="match status" value="1"/>
</dbReference>
<evidence type="ECO:0000259" key="1">
    <source>
        <dbReference type="Pfam" id="PF01370"/>
    </source>
</evidence>
<dbReference type="InterPro" id="IPR050177">
    <property type="entry name" value="Lipid_A_modif_metabolic_enz"/>
</dbReference>
<gene>
    <name evidence="2" type="ORF">ACFQ4H_03680</name>
</gene>
<reference evidence="3" key="1">
    <citation type="journal article" date="2019" name="Int. J. Syst. Evol. Microbiol.">
        <title>The Global Catalogue of Microorganisms (GCM) 10K type strain sequencing project: providing services to taxonomists for standard genome sequencing and annotation.</title>
        <authorList>
            <consortium name="The Broad Institute Genomics Platform"/>
            <consortium name="The Broad Institute Genome Sequencing Center for Infectious Disease"/>
            <person name="Wu L."/>
            <person name="Ma J."/>
        </authorList>
    </citation>
    <scope>NUCLEOTIDE SEQUENCE [LARGE SCALE GENOMIC DNA]</scope>
    <source>
        <strain evidence="3">JCM 31037</strain>
    </source>
</reference>
<accession>A0ABW3Y9B2</accession>
<protein>
    <submittedName>
        <fullName evidence="2">NAD-dependent epimerase/dehydratase family protein</fullName>
    </submittedName>
</protein>
<proteinExistence type="predicted"/>
<dbReference type="PANTHER" id="PTHR43245">
    <property type="entry name" value="BIFUNCTIONAL POLYMYXIN RESISTANCE PROTEIN ARNA"/>
    <property type="match status" value="1"/>
</dbReference>
<dbReference type="Proteomes" id="UP001597260">
    <property type="component" value="Unassembled WGS sequence"/>
</dbReference>
<sequence length="234" mass="24469">MIGGSGLVGTMILPHLGGEHEIRILDPKPPAPGPWDYAPGDATDFARVTSAASGMDAMVYLAMGPLAGWGETANVAAHFDANVKGLHLALWAAAQAGVRHAVLASSMSVYPNPPDDEAYPDPDTPPTATDFYGLTKRLGEQVGQAAVAEYGISVVALRLCLPTPDEQWPRDGDRWSRTIATSARDTASAVDAALAYRGHGFTAVTISGDAAGRMADIGAARRLLGWIPQDPTNP</sequence>
<evidence type="ECO:0000313" key="3">
    <source>
        <dbReference type="Proteomes" id="UP001597260"/>
    </source>
</evidence>
<dbReference type="Pfam" id="PF01370">
    <property type="entry name" value="Epimerase"/>
    <property type="match status" value="1"/>
</dbReference>
<dbReference type="InterPro" id="IPR036291">
    <property type="entry name" value="NAD(P)-bd_dom_sf"/>
</dbReference>
<dbReference type="InterPro" id="IPR001509">
    <property type="entry name" value="Epimerase_deHydtase"/>
</dbReference>
<dbReference type="EMBL" id="JBHTMP010000003">
    <property type="protein sequence ID" value="MFD1320186.1"/>
    <property type="molecule type" value="Genomic_DNA"/>
</dbReference>
<organism evidence="2 3">
    <name type="scientific">Micromonospora sonneratiae</name>
    <dbReference type="NCBI Taxonomy" id="1184706"/>
    <lineage>
        <taxon>Bacteria</taxon>
        <taxon>Bacillati</taxon>
        <taxon>Actinomycetota</taxon>
        <taxon>Actinomycetes</taxon>
        <taxon>Micromonosporales</taxon>
        <taxon>Micromonosporaceae</taxon>
        <taxon>Micromonospora</taxon>
    </lineage>
</organism>
<dbReference type="Gene3D" id="3.40.50.720">
    <property type="entry name" value="NAD(P)-binding Rossmann-like Domain"/>
    <property type="match status" value="1"/>
</dbReference>
<dbReference type="RefSeq" id="WP_377566917.1">
    <property type="nucleotide sequence ID" value="NZ_JBHTMP010000003.1"/>
</dbReference>